<evidence type="ECO:0000256" key="4">
    <source>
        <dbReference type="ARBA" id="ARBA00022989"/>
    </source>
</evidence>
<dbReference type="Pfam" id="PF11807">
    <property type="entry name" value="UstYa"/>
    <property type="match status" value="1"/>
</dbReference>
<comment type="subcellular location">
    <subcellularLocation>
        <location evidence="1">Membrane</location>
        <topology evidence="1">Single-pass membrane protein</topology>
    </subcellularLocation>
</comment>
<dbReference type="OrthoDB" id="3687641at2759"/>
<feature type="transmembrane region" description="Helical" evidence="10">
    <location>
        <begin position="75"/>
        <end position="97"/>
    </location>
</feature>
<dbReference type="EMBL" id="KZ678373">
    <property type="protein sequence ID" value="PSS03843.1"/>
    <property type="molecule type" value="Genomic_DNA"/>
</dbReference>
<protein>
    <recommendedName>
        <fullName evidence="13">Tat pathway signal sequence</fullName>
    </recommendedName>
</protein>
<evidence type="ECO:0000313" key="12">
    <source>
        <dbReference type="Proteomes" id="UP000241462"/>
    </source>
</evidence>
<keyword evidence="3 10" id="KW-0812">Transmembrane</keyword>
<name>A0A2T3AN46_9PEZI</name>
<evidence type="ECO:0000256" key="9">
    <source>
        <dbReference type="ARBA" id="ARBA00035112"/>
    </source>
</evidence>
<dbReference type="PANTHER" id="PTHR33365:SF4">
    <property type="entry name" value="CYCLOCHLOROTINE BIOSYNTHESIS PROTEIN O"/>
    <property type="match status" value="1"/>
</dbReference>
<keyword evidence="5" id="KW-0560">Oxidoreductase</keyword>
<dbReference type="InParanoid" id="A0A2T3AN46"/>
<keyword evidence="6" id="KW-0843">Virulence</keyword>
<accession>A0A2T3AN46</accession>
<evidence type="ECO:0000256" key="7">
    <source>
        <dbReference type="ARBA" id="ARBA00023136"/>
    </source>
</evidence>
<gene>
    <name evidence="11" type="ORF">BD289DRAFT_420360</name>
</gene>
<comment type="similarity">
    <text evidence="9">Belongs to the ustYa family.</text>
</comment>
<dbReference type="GO" id="GO:0043386">
    <property type="term" value="P:mycotoxin biosynthetic process"/>
    <property type="evidence" value="ECO:0007669"/>
    <property type="project" value="InterPro"/>
</dbReference>
<evidence type="ECO:0000256" key="2">
    <source>
        <dbReference type="ARBA" id="ARBA00004685"/>
    </source>
</evidence>
<proteinExistence type="inferred from homology"/>
<evidence type="ECO:0000256" key="6">
    <source>
        <dbReference type="ARBA" id="ARBA00023026"/>
    </source>
</evidence>
<dbReference type="AlphaFoldDB" id="A0A2T3AN46"/>
<reference evidence="11 12" key="1">
    <citation type="journal article" date="2018" name="Mycol. Prog.">
        <title>Coniella lustricola, a new species from submerged detritus.</title>
        <authorList>
            <person name="Raudabaugh D.B."/>
            <person name="Iturriaga T."/>
            <person name="Carver A."/>
            <person name="Mondo S."/>
            <person name="Pangilinan J."/>
            <person name="Lipzen A."/>
            <person name="He G."/>
            <person name="Amirebrahimi M."/>
            <person name="Grigoriev I.V."/>
            <person name="Miller A.N."/>
        </authorList>
    </citation>
    <scope>NUCLEOTIDE SEQUENCE [LARGE SCALE GENOMIC DNA]</scope>
    <source>
        <strain evidence="11 12">B22-T-1</strain>
    </source>
</reference>
<keyword evidence="4 10" id="KW-1133">Transmembrane helix</keyword>
<dbReference type="STRING" id="2025994.A0A2T3AN46"/>
<keyword evidence="12" id="KW-1185">Reference proteome</keyword>
<evidence type="ECO:0000313" key="11">
    <source>
        <dbReference type="EMBL" id="PSS03843.1"/>
    </source>
</evidence>
<evidence type="ECO:0000256" key="5">
    <source>
        <dbReference type="ARBA" id="ARBA00023002"/>
    </source>
</evidence>
<evidence type="ECO:0000256" key="3">
    <source>
        <dbReference type="ARBA" id="ARBA00022692"/>
    </source>
</evidence>
<keyword evidence="7 10" id="KW-0472">Membrane</keyword>
<dbReference type="Proteomes" id="UP000241462">
    <property type="component" value="Unassembled WGS sequence"/>
</dbReference>
<evidence type="ECO:0000256" key="8">
    <source>
        <dbReference type="ARBA" id="ARBA00023180"/>
    </source>
</evidence>
<dbReference type="GO" id="GO:0016491">
    <property type="term" value="F:oxidoreductase activity"/>
    <property type="evidence" value="ECO:0007669"/>
    <property type="project" value="UniProtKB-KW"/>
</dbReference>
<dbReference type="InterPro" id="IPR021765">
    <property type="entry name" value="UstYa-like"/>
</dbReference>
<evidence type="ECO:0008006" key="13">
    <source>
        <dbReference type="Google" id="ProtNLM"/>
    </source>
</evidence>
<evidence type="ECO:0000256" key="1">
    <source>
        <dbReference type="ARBA" id="ARBA00004167"/>
    </source>
</evidence>
<evidence type="ECO:0000256" key="10">
    <source>
        <dbReference type="SAM" id="Phobius"/>
    </source>
</evidence>
<comment type="pathway">
    <text evidence="2">Mycotoxin biosynthesis.</text>
</comment>
<dbReference type="GO" id="GO:0016020">
    <property type="term" value="C:membrane"/>
    <property type="evidence" value="ECO:0007669"/>
    <property type="project" value="UniProtKB-SubCell"/>
</dbReference>
<sequence length="348" mass="39630">MRPTLTDRMANTTCQTLHQLGIKTSAALTDDDVKDSERFLAAASTASDMTLRDSGELGLREKHLQQQRRRKISGAAMHFTASLCWLLGVLLVVLAFGRNDGGGGYPSDGIFGWSPVVQAGANEYVEYTFPYFDVDPGQELWNNKPNYEQDVRWLESYNWLARIPNKDAEKIPNRTIKIPGDEEHSVVWLGVFHELHCLNILRKLIWFEYYSVMSDLVAGRNNMRNHLVHCVDAIRKASMCHADITPIPLWSEPDFKKGEITPVFKVPHTCRNYDRIKEWAVEHRVDDGLLKCPDEDMCGALNAITMKVPPGDPQPTHWPDPTPAPLQRPLTQEQKEILQCDKSYLDWC</sequence>
<dbReference type="PANTHER" id="PTHR33365">
    <property type="entry name" value="YALI0B05434P"/>
    <property type="match status" value="1"/>
</dbReference>
<organism evidence="11 12">
    <name type="scientific">Coniella lustricola</name>
    <dbReference type="NCBI Taxonomy" id="2025994"/>
    <lineage>
        <taxon>Eukaryota</taxon>
        <taxon>Fungi</taxon>
        <taxon>Dikarya</taxon>
        <taxon>Ascomycota</taxon>
        <taxon>Pezizomycotina</taxon>
        <taxon>Sordariomycetes</taxon>
        <taxon>Sordariomycetidae</taxon>
        <taxon>Diaporthales</taxon>
        <taxon>Schizoparmaceae</taxon>
        <taxon>Coniella</taxon>
    </lineage>
</organism>
<keyword evidence="8" id="KW-0325">Glycoprotein</keyword>